<protein>
    <submittedName>
        <fullName evidence="1">Uncharacterized protein</fullName>
    </submittedName>
</protein>
<dbReference type="Proteomes" id="UP000821865">
    <property type="component" value="Chromosome 3"/>
</dbReference>
<evidence type="ECO:0000313" key="2">
    <source>
        <dbReference type="Proteomes" id="UP000821865"/>
    </source>
</evidence>
<evidence type="ECO:0000313" key="1">
    <source>
        <dbReference type="EMBL" id="KAH7958599.1"/>
    </source>
</evidence>
<comment type="caution">
    <text evidence="1">The sequence shown here is derived from an EMBL/GenBank/DDBJ whole genome shotgun (WGS) entry which is preliminary data.</text>
</comment>
<dbReference type="EMBL" id="CM023472">
    <property type="protein sequence ID" value="KAH7958599.1"/>
    <property type="molecule type" value="Genomic_DNA"/>
</dbReference>
<reference evidence="1" key="1">
    <citation type="submission" date="2020-05" db="EMBL/GenBank/DDBJ databases">
        <title>Large-scale comparative analyses of tick genomes elucidate their genetic diversity and vector capacities.</title>
        <authorList>
            <person name="Jia N."/>
            <person name="Wang J."/>
            <person name="Shi W."/>
            <person name="Du L."/>
            <person name="Sun Y."/>
            <person name="Zhan W."/>
            <person name="Jiang J."/>
            <person name="Wang Q."/>
            <person name="Zhang B."/>
            <person name="Ji P."/>
            <person name="Sakyi L.B."/>
            <person name="Cui X."/>
            <person name="Yuan T."/>
            <person name="Jiang B."/>
            <person name="Yang W."/>
            <person name="Lam T.T.-Y."/>
            <person name="Chang Q."/>
            <person name="Ding S."/>
            <person name="Wang X."/>
            <person name="Zhu J."/>
            <person name="Ruan X."/>
            <person name="Zhao L."/>
            <person name="Wei J."/>
            <person name="Que T."/>
            <person name="Du C."/>
            <person name="Cheng J."/>
            <person name="Dai P."/>
            <person name="Han X."/>
            <person name="Huang E."/>
            <person name="Gao Y."/>
            <person name="Liu J."/>
            <person name="Shao H."/>
            <person name="Ye R."/>
            <person name="Li L."/>
            <person name="Wei W."/>
            <person name="Wang X."/>
            <person name="Wang C."/>
            <person name="Yang T."/>
            <person name="Huo Q."/>
            <person name="Li W."/>
            <person name="Guo W."/>
            <person name="Chen H."/>
            <person name="Zhou L."/>
            <person name="Ni X."/>
            <person name="Tian J."/>
            <person name="Zhou Y."/>
            <person name="Sheng Y."/>
            <person name="Liu T."/>
            <person name="Pan Y."/>
            <person name="Xia L."/>
            <person name="Li J."/>
            <person name="Zhao F."/>
            <person name="Cao W."/>
        </authorList>
    </citation>
    <scope>NUCLEOTIDE SEQUENCE</scope>
    <source>
        <strain evidence="1">Dsil-2018</strain>
    </source>
</reference>
<gene>
    <name evidence="1" type="ORF">HPB49_003177</name>
</gene>
<keyword evidence="2" id="KW-1185">Reference proteome</keyword>
<accession>A0ACB8D2I5</accession>
<sequence length="154" mass="17578">MTYMARILVHMVDHVDQWRPLWGFSVFPFESMNGRLASLVNGTRENRGVLDYPARMSPNAFVEPRWNTTRVYDKQDCVDPEVASGPVKPQAALATCDERGENEAYRYQSGNGSTDRSQNGDDREPVPVDDRRQEYLSPRPAREPRSARTTSSNR</sequence>
<proteinExistence type="predicted"/>
<organism evidence="1 2">
    <name type="scientific">Dermacentor silvarum</name>
    <name type="common">Tick</name>
    <dbReference type="NCBI Taxonomy" id="543639"/>
    <lineage>
        <taxon>Eukaryota</taxon>
        <taxon>Metazoa</taxon>
        <taxon>Ecdysozoa</taxon>
        <taxon>Arthropoda</taxon>
        <taxon>Chelicerata</taxon>
        <taxon>Arachnida</taxon>
        <taxon>Acari</taxon>
        <taxon>Parasitiformes</taxon>
        <taxon>Ixodida</taxon>
        <taxon>Ixodoidea</taxon>
        <taxon>Ixodidae</taxon>
        <taxon>Rhipicephalinae</taxon>
        <taxon>Dermacentor</taxon>
    </lineage>
</organism>
<name>A0ACB8D2I5_DERSI</name>